<dbReference type="EMBL" id="JADKIO010000005">
    <property type="protein sequence ID" value="MBK9795370.1"/>
    <property type="molecule type" value="Genomic_DNA"/>
</dbReference>
<dbReference type="Gene3D" id="3.20.20.140">
    <property type="entry name" value="Metal-dependent hydrolases"/>
    <property type="match status" value="1"/>
</dbReference>
<proteinExistence type="predicted"/>
<keyword evidence="2" id="KW-0378">Hydrolase</keyword>
<dbReference type="InterPro" id="IPR001130">
    <property type="entry name" value="TatD-like"/>
</dbReference>
<dbReference type="SUPFAM" id="SSF51556">
    <property type="entry name" value="Metallo-dependent hydrolases"/>
    <property type="match status" value="1"/>
</dbReference>
<keyword evidence="1" id="KW-0479">Metal-binding</keyword>
<dbReference type="Proteomes" id="UP000886657">
    <property type="component" value="Unassembled WGS sequence"/>
</dbReference>
<accession>A0A9D7SDI5</accession>
<feature type="binding site" evidence="1">
    <location>
        <position position="8"/>
    </location>
    <ligand>
        <name>a divalent metal cation</name>
        <dbReference type="ChEBI" id="CHEBI:60240"/>
        <label>1</label>
    </ligand>
</feature>
<organism evidence="2 3">
    <name type="scientific">Candidatus Geothrix skivensis</name>
    <dbReference type="NCBI Taxonomy" id="2954439"/>
    <lineage>
        <taxon>Bacteria</taxon>
        <taxon>Pseudomonadati</taxon>
        <taxon>Acidobacteriota</taxon>
        <taxon>Holophagae</taxon>
        <taxon>Holophagales</taxon>
        <taxon>Holophagaceae</taxon>
        <taxon>Geothrix</taxon>
    </lineage>
</organism>
<feature type="binding site" evidence="1">
    <location>
        <position position="10"/>
    </location>
    <ligand>
        <name>a divalent metal cation</name>
        <dbReference type="ChEBI" id="CHEBI:60240"/>
        <label>1</label>
    </ligand>
</feature>
<sequence length="232" mass="25157">MLRLFDAHGHLPNTDADPPDHLRVVCGTCEADWDAILAHGAADGRVLPMLGLHPWFVEAASPDWAPRLESILRAHTAGVGECGLDFARKQTDQGAQEAAFRIQLRLAHALHRPIALHVVRAWGRVVQLLREEGVPPAGAMVHAFSGSPETARTLQSMGVFLSFSGDLLDAGRSKLRESLRTVPAHRLLLETDGTADLALLVLRAAELRGVTVEVLAAQTWENGQRCFQGLLA</sequence>
<feature type="binding site" evidence="1">
    <location>
        <position position="117"/>
    </location>
    <ligand>
        <name>a divalent metal cation</name>
        <dbReference type="ChEBI" id="CHEBI:60240"/>
        <label>2</label>
    </ligand>
</feature>
<feature type="binding site" evidence="1">
    <location>
        <position position="142"/>
    </location>
    <ligand>
        <name>a divalent metal cation</name>
        <dbReference type="ChEBI" id="CHEBI:60240"/>
        <label>2</label>
    </ligand>
</feature>
<dbReference type="PANTHER" id="PTHR47176">
    <property type="entry name" value="OSJNBA0020J04.13 PROTEIN"/>
    <property type="match status" value="1"/>
</dbReference>
<dbReference type="PANTHER" id="PTHR47176:SF1">
    <property type="entry name" value="OS04G0577500 PROTEIN"/>
    <property type="match status" value="1"/>
</dbReference>
<dbReference type="PIRSF" id="PIRSF005902">
    <property type="entry name" value="DNase_TatD"/>
    <property type="match status" value="1"/>
</dbReference>
<dbReference type="InterPro" id="IPR032466">
    <property type="entry name" value="Metal_Hydrolase"/>
</dbReference>
<gene>
    <name evidence="2" type="ORF">IPP58_02525</name>
</gene>
<dbReference type="GO" id="GO:0046872">
    <property type="term" value="F:metal ion binding"/>
    <property type="evidence" value="ECO:0007669"/>
    <property type="project" value="UniProtKB-KW"/>
</dbReference>
<feature type="binding site" evidence="1">
    <location>
        <position position="81"/>
    </location>
    <ligand>
        <name>a divalent metal cation</name>
        <dbReference type="ChEBI" id="CHEBI:60240"/>
        <label>1</label>
    </ligand>
</feature>
<evidence type="ECO:0000256" key="1">
    <source>
        <dbReference type="PIRSR" id="PIRSR005902-1"/>
    </source>
</evidence>
<dbReference type="Pfam" id="PF01026">
    <property type="entry name" value="TatD_DNase"/>
    <property type="match status" value="1"/>
</dbReference>
<comment type="caution">
    <text evidence="2">The sequence shown here is derived from an EMBL/GenBank/DDBJ whole genome shotgun (WGS) entry which is preliminary data.</text>
</comment>
<protein>
    <submittedName>
        <fullName evidence="2">TatD family hydrolase</fullName>
    </submittedName>
</protein>
<dbReference type="CDD" id="cd01310">
    <property type="entry name" value="TatD_DNAse"/>
    <property type="match status" value="1"/>
</dbReference>
<feature type="binding site" evidence="1">
    <location>
        <position position="192"/>
    </location>
    <ligand>
        <name>a divalent metal cation</name>
        <dbReference type="ChEBI" id="CHEBI:60240"/>
        <label>1</label>
    </ligand>
</feature>
<reference evidence="2" key="1">
    <citation type="submission" date="2020-10" db="EMBL/GenBank/DDBJ databases">
        <title>Connecting structure to function with the recovery of over 1000 high-quality activated sludge metagenome-assembled genomes encoding full-length rRNA genes using long-read sequencing.</title>
        <authorList>
            <person name="Singleton C.M."/>
            <person name="Petriglieri F."/>
            <person name="Kristensen J.M."/>
            <person name="Kirkegaard R.H."/>
            <person name="Michaelsen T.Y."/>
            <person name="Andersen M.H."/>
            <person name="Karst S.M."/>
            <person name="Dueholm M.S."/>
            <person name="Nielsen P.H."/>
            <person name="Albertsen M."/>
        </authorList>
    </citation>
    <scope>NUCLEOTIDE SEQUENCE</scope>
    <source>
        <strain evidence="2">Skiv_18-Q3-R9-52_MAXAC.067</strain>
    </source>
</reference>
<dbReference type="AlphaFoldDB" id="A0A9D7SDI5"/>
<dbReference type="GO" id="GO:0016788">
    <property type="term" value="F:hydrolase activity, acting on ester bonds"/>
    <property type="evidence" value="ECO:0007669"/>
    <property type="project" value="InterPro"/>
</dbReference>
<evidence type="ECO:0000313" key="3">
    <source>
        <dbReference type="Proteomes" id="UP000886657"/>
    </source>
</evidence>
<name>A0A9D7SDI5_9BACT</name>
<evidence type="ECO:0000313" key="2">
    <source>
        <dbReference type="EMBL" id="MBK9795370.1"/>
    </source>
</evidence>